<organism evidence="10 11">
    <name type="scientific">Callosobruchus maculatus</name>
    <name type="common">Southern cowpea weevil</name>
    <name type="synonym">Pulse bruchid</name>
    <dbReference type="NCBI Taxonomy" id="64391"/>
    <lineage>
        <taxon>Eukaryota</taxon>
        <taxon>Metazoa</taxon>
        <taxon>Ecdysozoa</taxon>
        <taxon>Arthropoda</taxon>
        <taxon>Hexapoda</taxon>
        <taxon>Insecta</taxon>
        <taxon>Pterygota</taxon>
        <taxon>Neoptera</taxon>
        <taxon>Endopterygota</taxon>
        <taxon>Coleoptera</taxon>
        <taxon>Polyphaga</taxon>
        <taxon>Cucujiformia</taxon>
        <taxon>Chrysomeloidea</taxon>
        <taxon>Chrysomelidae</taxon>
        <taxon>Bruchinae</taxon>
        <taxon>Bruchini</taxon>
        <taxon>Callosobruchus</taxon>
    </lineage>
</organism>
<evidence type="ECO:0000256" key="8">
    <source>
        <dbReference type="ARBA" id="ARBA00049244"/>
    </source>
</evidence>
<dbReference type="Gene3D" id="3.40.960.10">
    <property type="entry name" value="VSR Endonuclease"/>
    <property type="match status" value="1"/>
</dbReference>
<reference evidence="10 11" key="1">
    <citation type="submission" date="2019-01" db="EMBL/GenBank/DDBJ databases">
        <authorList>
            <person name="Sayadi A."/>
        </authorList>
    </citation>
    <scope>NUCLEOTIDE SEQUENCE [LARGE SCALE GENOMIC DNA]</scope>
</reference>
<evidence type="ECO:0000256" key="7">
    <source>
        <dbReference type="ARBA" id="ARBA00023125"/>
    </source>
</evidence>
<gene>
    <name evidence="10" type="ORF">CALMAC_LOCUS15708</name>
</gene>
<evidence type="ECO:0000256" key="6">
    <source>
        <dbReference type="ARBA" id="ARBA00022932"/>
    </source>
</evidence>
<dbReference type="Proteomes" id="UP000410492">
    <property type="component" value="Unassembled WGS sequence"/>
</dbReference>
<dbReference type="Gene3D" id="1.10.287.690">
    <property type="entry name" value="Helix hairpin bin"/>
    <property type="match status" value="1"/>
</dbReference>
<evidence type="ECO:0000256" key="2">
    <source>
        <dbReference type="ARBA" id="ARBA00012417"/>
    </source>
</evidence>
<comment type="catalytic activity">
    <reaction evidence="8">
        <text>DNA(n) + a 2'-deoxyribonucleoside 5'-triphosphate = DNA(n+1) + diphosphate</text>
        <dbReference type="Rhea" id="RHEA:22508"/>
        <dbReference type="Rhea" id="RHEA-COMP:17339"/>
        <dbReference type="Rhea" id="RHEA-COMP:17340"/>
        <dbReference type="ChEBI" id="CHEBI:33019"/>
        <dbReference type="ChEBI" id="CHEBI:61560"/>
        <dbReference type="ChEBI" id="CHEBI:173112"/>
        <dbReference type="EC" id="2.7.7.7"/>
    </reaction>
</comment>
<evidence type="ECO:0000313" key="10">
    <source>
        <dbReference type="EMBL" id="VEN56957.1"/>
    </source>
</evidence>
<feature type="domain" description="DNA-directed DNA polymerase family B mitochondria/virus" evidence="9">
    <location>
        <begin position="491"/>
        <end position="786"/>
    </location>
</feature>
<dbReference type="InterPro" id="IPR004868">
    <property type="entry name" value="DNA-dir_DNA_pol_B_mt/vir"/>
</dbReference>
<name>A0A653DC59_CALMS</name>
<keyword evidence="7" id="KW-0238">DNA-binding</keyword>
<dbReference type="OrthoDB" id="5871067at2759"/>
<evidence type="ECO:0000256" key="1">
    <source>
        <dbReference type="ARBA" id="ARBA00005755"/>
    </source>
</evidence>
<dbReference type="Gene3D" id="3.30.420.10">
    <property type="entry name" value="Ribonuclease H-like superfamily/Ribonuclease H"/>
    <property type="match status" value="1"/>
</dbReference>
<dbReference type="GO" id="GO:0003887">
    <property type="term" value="F:DNA-directed DNA polymerase activity"/>
    <property type="evidence" value="ECO:0007669"/>
    <property type="project" value="UniProtKB-KW"/>
</dbReference>
<keyword evidence="11" id="KW-1185">Reference proteome</keyword>
<dbReference type="PANTHER" id="PTHR33568">
    <property type="entry name" value="DNA POLYMERASE"/>
    <property type="match status" value="1"/>
</dbReference>
<protein>
    <recommendedName>
        <fullName evidence="2">DNA-directed DNA polymerase</fullName>
        <ecNumber evidence="2">2.7.7.7</ecNumber>
    </recommendedName>
</protein>
<keyword evidence="3" id="KW-0808">Transferase</keyword>
<dbReference type="PANTHER" id="PTHR33568:SF3">
    <property type="entry name" value="DNA-DIRECTED DNA POLYMERASE"/>
    <property type="match status" value="1"/>
</dbReference>
<dbReference type="GO" id="GO:0000166">
    <property type="term" value="F:nucleotide binding"/>
    <property type="evidence" value="ECO:0007669"/>
    <property type="project" value="InterPro"/>
</dbReference>
<dbReference type="SUPFAM" id="SSF53098">
    <property type="entry name" value="Ribonuclease H-like"/>
    <property type="match status" value="1"/>
</dbReference>
<dbReference type="SUPFAM" id="SSF56672">
    <property type="entry name" value="DNA/RNA polymerases"/>
    <property type="match status" value="1"/>
</dbReference>
<dbReference type="InterPro" id="IPR023211">
    <property type="entry name" value="DNA_pol_palm_dom_sf"/>
</dbReference>
<evidence type="ECO:0000259" key="9">
    <source>
        <dbReference type="Pfam" id="PF03175"/>
    </source>
</evidence>
<dbReference type="GO" id="GO:0042575">
    <property type="term" value="C:DNA polymerase complex"/>
    <property type="evidence" value="ECO:0007669"/>
    <property type="project" value="UniProtKB-ARBA"/>
</dbReference>
<keyword evidence="6" id="KW-0239">DNA-directed DNA polymerase</keyword>
<evidence type="ECO:0000313" key="11">
    <source>
        <dbReference type="Proteomes" id="UP000410492"/>
    </source>
</evidence>
<evidence type="ECO:0000256" key="5">
    <source>
        <dbReference type="ARBA" id="ARBA00022705"/>
    </source>
</evidence>
<dbReference type="Gene3D" id="3.90.1600.10">
    <property type="entry name" value="Palm domain of DNA polymerase"/>
    <property type="match status" value="1"/>
</dbReference>
<dbReference type="Pfam" id="PF03175">
    <property type="entry name" value="DNA_pol_B_2"/>
    <property type="match status" value="2"/>
</dbReference>
<dbReference type="GO" id="GO:0006260">
    <property type="term" value="P:DNA replication"/>
    <property type="evidence" value="ECO:0007669"/>
    <property type="project" value="UniProtKB-KW"/>
</dbReference>
<accession>A0A653DC59</accession>
<dbReference type="EC" id="2.7.7.7" evidence="2"/>
<dbReference type="InterPro" id="IPR036397">
    <property type="entry name" value="RNaseH_sf"/>
</dbReference>
<dbReference type="EMBL" id="CAACVG010010914">
    <property type="protein sequence ID" value="VEN56957.1"/>
    <property type="molecule type" value="Genomic_DNA"/>
</dbReference>
<keyword evidence="5" id="KW-0235">DNA replication</keyword>
<dbReference type="GO" id="GO:0003677">
    <property type="term" value="F:DNA binding"/>
    <property type="evidence" value="ECO:0007669"/>
    <property type="project" value="UniProtKB-KW"/>
</dbReference>
<comment type="similarity">
    <text evidence="1">Belongs to the DNA polymerase type-B family.</text>
</comment>
<keyword evidence="4" id="KW-0548">Nucleotidyltransferase</keyword>
<sequence length="946" mass="109469">MFYGQICLENHYQYRICEKIRRCEECFKIVPTNRLHTCGEVFCKICNKQNPSGHLCYIQQYTKAPRVDDFLFIFYDLETTQEVSRQEVLPRNDKEGIVTSFLHEPNLCVLNQRCFSCIKEQQLYYCQTCGFRQKIFCDNEVIPTLMNHVLQIRKNFKHVFVIAHNGGGFDHQFVLNYILTSTDFTPDLIMRGTKLISMTVGNVKFLDSLNYFNMALSKLPKAFGFAELSKGYFPHLFNCSANKNYVGPIPALEFYNPDNLKDEKARNELLKWHSEMVAQNYVFDFQNEITQYCVSDVDILTQSCLKFREMLIEETGVCPFMEAVTIASACNIVYRRNFLKPNTIGIIPKGGYRMRNNQSTLAIKWLVLEEKSRNINIQHAAKGEEARVGGVKVDGYSPDTKQIFEFEGCYYHGCSQCFTHQRDIPLKEEPTETLNSRYEATMVKNARLKSLGFEVIVMWECEFKRQLAENAELRDYAENHPFVLHEPLDPRDSFYGGRTGNCCEYYKIKGNEKIKYVDVCSLYPWVCKYGKFPVGHPKVFVGKECPALTNTSGLVKCKVLPPTDLLHPVLPLKMNNRLMFLLCRQCGENLNGEECVHSEDERALSGTWVVEEVVKAVEMGYKLIEVYEVWAYDTVQFKKDAEEGLFTAMMNKFIKVKQESSGWPQACQSQTERDRYIEQFFEREDILLEFSKIVDNPGLRSLAKLILNSFWGKFGQRENQPKTSIINEPSDFFNLMSCPSKHINTVLPVNENTLIVNWEYREEAYDSLTTVNVVVAAFVTAQARMKLYSYLEVLQERCLYYDTDSCIYVSRPGESDIPTGDFIGDMTDELEKDGAGSYITEFVSGGPKNYSYKLWSTRDQTFKTVCKVKGISLTYEASRIINFDTIKDMVLNIDEPIYVMSKQIRRTQEHEVITLPCKKKYQLNSLKRKFLPDYSSVPFGYKKIKT</sequence>
<dbReference type="AlphaFoldDB" id="A0A653DC59"/>
<dbReference type="InterPro" id="IPR012337">
    <property type="entry name" value="RNaseH-like_sf"/>
</dbReference>
<evidence type="ECO:0000256" key="3">
    <source>
        <dbReference type="ARBA" id="ARBA00022679"/>
    </source>
</evidence>
<feature type="domain" description="DNA-directed DNA polymerase family B mitochondria/virus" evidence="9">
    <location>
        <begin position="159"/>
        <end position="343"/>
    </location>
</feature>
<evidence type="ECO:0000256" key="4">
    <source>
        <dbReference type="ARBA" id="ARBA00022695"/>
    </source>
</evidence>
<proteinExistence type="inferred from homology"/>
<dbReference type="InterPro" id="IPR043502">
    <property type="entry name" value="DNA/RNA_pol_sf"/>
</dbReference>